<evidence type="ECO:0000259" key="8">
    <source>
        <dbReference type="PROSITE" id="PS50066"/>
    </source>
</evidence>
<dbReference type="SMART" id="SM00432">
    <property type="entry name" value="MADS"/>
    <property type="match status" value="1"/>
</dbReference>
<keyword evidence="2" id="KW-0805">Transcription regulation</keyword>
<feature type="transmembrane region" description="Helical" evidence="7">
    <location>
        <begin position="32"/>
        <end position="50"/>
    </location>
</feature>
<dbReference type="PROSITE" id="PS50066">
    <property type="entry name" value="MADS_BOX_2"/>
    <property type="match status" value="1"/>
</dbReference>
<evidence type="ECO:0000313" key="9">
    <source>
        <dbReference type="EMBL" id="CAA6673913.1"/>
    </source>
</evidence>
<evidence type="ECO:0000256" key="2">
    <source>
        <dbReference type="ARBA" id="ARBA00023015"/>
    </source>
</evidence>
<comment type="caution">
    <text evidence="9">The sequence shown here is derived from an EMBL/GenBank/DDBJ whole genome shotgun (WGS) entry which is preliminary data.</text>
</comment>
<keyword evidence="5" id="KW-0539">Nucleus</keyword>
<evidence type="ECO:0000256" key="4">
    <source>
        <dbReference type="ARBA" id="ARBA00023163"/>
    </source>
</evidence>
<dbReference type="InterPro" id="IPR002100">
    <property type="entry name" value="TF_MADSbox"/>
</dbReference>
<proteinExistence type="predicted"/>
<keyword evidence="4" id="KW-0804">Transcription</keyword>
<keyword evidence="10" id="KW-1185">Reference proteome</keyword>
<dbReference type="InterPro" id="IPR050142">
    <property type="entry name" value="MADS-box/MEF2_TF"/>
</dbReference>
<evidence type="ECO:0000313" key="10">
    <source>
        <dbReference type="Proteomes" id="UP001189122"/>
    </source>
</evidence>
<dbReference type="SUPFAM" id="SSF55455">
    <property type="entry name" value="SRF-like"/>
    <property type="match status" value="1"/>
</dbReference>
<evidence type="ECO:0000256" key="1">
    <source>
        <dbReference type="ARBA" id="ARBA00004123"/>
    </source>
</evidence>
<dbReference type="EMBL" id="CACRZD030000033">
    <property type="protein sequence ID" value="CAA6673913.1"/>
    <property type="molecule type" value="Genomic_DNA"/>
</dbReference>
<reference evidence="10" key="1">
    <citation type="journal article" date="2020" name="Sci. Rep.">
        <title>Chromosome-scale genome assembly for the duckweed Spirodela intermedia, integrating cytogenetic maps, PacBio and Oxford Nanopore libraries.</title>
        <authorList>
            <person name="Hoang P.T.N."/>
            <person name="Fiebig A."/>
            <person name="Novak P."/>
            <person name="Macas J."/>
            <person name="Cao H.X."/>
            <person name="Stepanenko A."/>
            <person name="Chen G."/>
            <person name="Borisjuk N."/>
            <person name="Scholz U."/>
            <person name="Schubert I."/>
        </authorList>
    </citation>
    <scope>NUCLEOTIDE SEQUENCE [LARGE SCALE GENOMIC DNA]</scope>
</reference>
<comment type="subcellular location">
    <subcellularLocation>
        <location evidence="1">Nucleus</location>
    </subcellularLocation>
</comment>
<feature type="region of interest" description="Disordered" evidence="6">
    <location>
        <begin position="1"/>
        <end position="27"/>
    </location>
</feature>
<dbReference type="Proteomes" id="UP001189122">
    <property type="component" value="Unassembled WGS sequence"/>
</dbReference>
<organism evidence="9 10">
    <name type="scientific">Spirodela intermedia</name>
    <name type="common">Intermediate duckweed</name>
    <dbReference type="NCBI Taxonomy" id="51605"/>
    <lineage>
        <taxon>Eukaryota</taxon>
        <taxon>Viridiplantae</taxon>
        <taxon>Streptophyta</taxon>
        <taxon>Embryophyta</taxon>
        <taxon>Tracheophyta</taxon>
        <taxon>Spermatophyta</taxon>
        <taxon>Magnoliopsida</taxon>
        <taxon>Liliopsida</taxon>
        <taxon>Araceae</taxon>
        <taxon>Lemnoideae</taxon>
        <taxon>Spirodela</taxon>
    </lineage>
</organism>
<sequence length="94" mass="10488">MARKKIKSRKLDNTTARQVTSSKRRRGPFKKAKGLGILCDAKVGVIVFSSTDKLSEYSSNSLSYACCVIFLTPMSTLFFLNLSRSSSFACYAFR</sequence>
<dbReference type="Gene3D" id="3.40.1810.10">
    <property type="entry name" value="Transcription factor, MADS-box"/>
    <property type="match status" value="1"/>
</dbReference>
<keyword evidence="7" id="KW-0472">Membrane</keyword>
<gene>
    <name evidence="9" type="ORF">SI7747_UN018471</name>
</gene>
<feature type="domain" description="MADS-box" evidence="8">
    <location>
        <begin position="1"/>
        <end position="61"/>
    </location>
</feature>
<dbReference type="PANTHER" id="PTHR48019">
    <property type="entry name" value="SERUM RESPONSE FACTOR HOMOLOG"/>
    <property type="match status" value="1"/>
</dbReference>
<keyword evidence="7" id="KW-1133">Transmembrane helix</keyword>
<evidence type="ECO:0000256" key="6">
    <source>
        <dbReference type="SAM" id="MobiDB-lite"/>
    </source>
</evidence>
<feature type="transmembrane region" description="Helical" evidence="7">
    <location>
        <begin position="62"/>
        <end position="82"/>
    </location>
</feature>
<evidence type="ECO:0000256" key="3">
    <source>
        <dbReference type="ARBA" id="ARBA00023125"/>
    </source>
</evidence>
<keyword evidence="7" id="KW-0812">Transmembrane</keyword>
<name>A0ABN7EA55_SPIIN</name>
<evidence type="ECO:0000256" key="7">
    <source>
        <dbReference type="SAM" id="Phobius"/>
    </source>
</evidence>
<dbReference type="PRINTS" id="PR00404">
    <property type="entry name" value="MADSDOMAIN"/>
</dbReference>
<dbReference type="Pfam" id="PF00319">
    <property type="entry name" value="SRF-TF"/>
    <property type="match status" value="1"/>
</dbReference>
<accession>A0ABN7EA55</accession>
<dbReference type="InterPro" id="IPR036879">
    <property type="entry name" value="TF_MADSbox_sf"/>
</dbReference>
<keyword evidence="3" id="KW-0238">DNA-binding</keyword>
<evidence type="ECO:0000256" key="5">
    <source>
        <dbReference type="ARBA" id="ARBA00023242"/>
    </source>
</evidence>
<protein>
    <recommendedName>
        <fullName evidence="8">MADS-box domain-containing protein</fullName>
    </recommendedName>
</protein>